<sequence length="188" mass="19893">MVDSDATTASRRTVWPAIGADTAAGSPRAAVGQASALVLSSTSQVYVPADGTRRTALLTMPIARNDLALVRERVRLSLAWCSAEVVGDVELVATELISNALDHARLPHQVTIAGYLPRDSGFTGPGAVQGEVVIEVLDGSRDLPPLINQSTAGAYRGRGMRLVQTLSRSWGVLRGERTKTVWAAMSLS</sequence>
<dbReference type="InterPro" id="IPR050267">
    <property type="entry name" value="Anti-sigma-factor_SerPK"/>
</dbReference>
<dbReference type="InterPro" id="IPR003594">
    <property type="entry name" value="HATPase_dom"/>
</dbReference>
<keyword evidence="1" id="KW-0418">Kinase</keyword>
<feature type="domain" description="Histidine kinase/HSP90-like ATPase" evidence="2">
    <location>
        <begin position="74"/>
        <end position="183"/>
    </location>
</feature>
<dbReference type="Pfam" id="PF13581">
    <property type="entry name" value="HATPase_c_2"/>
    <property type="match status" value="1"/>
</dbReference>
<proteinExistence type="predicted"/>
<dbReference type="Proteomes" id="UP000239494">
    <property type="component" value="Unassembled WGS sequence"/>
</dbReference>
<protein>
    <recommendedName>
        <fullName evidence="2">Histidine kinase/HSP90-like ATPase domain-containing protein</fullName>
    </recommendedName>
</protein>
<gene>
    <name evidence="3" type="ORF">CLV43_105136</name>
</gene>
<keyword evidence="1" id="KW-0723">Serine/threonine-protein kinase</keyword>
<evidence type="ECO:0000313" key="4">
    <source>
        <dbReference type="Proteomes" id="UP000239494"/>
    </source>
</evidence>
<dbReference type="InterPro" id="IPR036890">
    <property type="entry name" value="HATPase_C_sf"/>
</dbReference>
<dbReference type="OrthoDB" id="3478628at2"/>
<dbReference type="PANTHER" id="PTHR35526">
    <property type="entry name" value="ANTI-SIGMA-F FACTOR RSBW-RELATED"/>
    <property type="match status" value="1"/>
</dbReference>
<dbReference type="Gene3D" id="3.30.565.10">
    <property type="entry name" value="Histidine kinase-like ATPase, C-terminal domain"/>
    <property type="match status" value="1"/>
</dbReference>
<dbReference type="RefSeq" id="WP_106188415.1">
    <property type="nucleotide sequence ID" value="NZ_PVTF01000005.1"/>
</dbReference>
<keyword evidence="1" id="KW-0808">Transferase</keyword>
<organism evidence="3 4">
    <name type="scientific">Umezawaea tangerina</name>
    <dbReference type="NCBI Taxonomy" id="84725"/>
    <lineage>
        <taxon>Bacteria</taxon>
        <taxon>Bacillati</taxon>
        <taxon>Actinomycetota</taxon>
        <taxon>Actinomycetes</taxon>
        <taxon>Pseudonocardiales</taxon>
        <taxon>Pseudonocardiaceae</taxon>
        <taxon>Umezawaea</taxon>
    </lineage>
</organism>
<comment type="caution">
    <text evidence="3">The sequence shown here is derived from an EMBL/GenBank/DDBJ whole genome shotgun (WGS) entry which is preliminary data.</text>
</comment>
<evidence type="ECO:0000256" key="1">
    <source>
        <dbReference type="ARBA" id="ARBA00022527"/>
    </source>
</evidence>
<dbReference type="AlphaFoldDB" id="A0A2T0T6V4"/>
<dbReference type="SUPFAM" id="SSF55874">
    <property type="entry name" value="ATPase domain of HSP90 chaperone/DNA topoisomerase II/histidine kinase"/>
    <property type="match status" value="1"/>
</dbReference>
<accession>A0A2T0T6V4</accession>
<dbReference type="PANTHER" id="PTHR35526:SF3">
    <property type="entry name" value="ANTI-SIGMA-F FACTOR RSBW"/>
    <property type="match status" value="1"/>
</dbReference>
<name>A0A2T0T6V4_9PSEU</name>
<dbReference type="GO" id="GO:0004674">
    <property type="term" value="F:protein serine/threonine kinase activity"/>
    <property type="evidence" value="ECO:0007669"/>
    <property type="project" value="UniProtKB-KW"/>
</dbReference>
<dbReference type="EMBL" id="PVTF01000005">
    <property type="protein sequence ID" value="PRY41378.1"/>
    <property type="molecule type" value="Genomic_DNA"/>
</dbReference>
<reference evidence="3 4" key="1">
    <citation type="submission" date="2018-03" db="EMBL/GenBank/DDBJ databases">
        <title>Genomic Encyclopedia of Archaeal and Bacterial Type Strains, Phase II (KMG-II): from individual species to whole genera.</title>
        <authorList>
            <person name="Goeker M."/>
        </authorList>
    </citation>
    <scope>NUCLEOTIDE SEQUENCE [LARGE SCALE GENOMIC DNA]</scope>
    <source>
        <strain evidence="3 4">DSM 44720</strain>
    </source>
</reference>
<keyword evidence="4" id="KW-1185">Reference proteome</keyword>
<evidence type="ECO:0000313" key="3">
    <source>
        <dbReference type="EMBL" id="PRY41378.1"/>
    </source>
</evidence>
<dbReference type="CDD" id="cd16936">
    <property type="entry name" value="HATPase_RsbW-like"/>
    <property type="match status" value="1"/>
</dbReference>
<evidence type="ECO:0000259" key="2">
    <source>
        <dbReference type="Pfam" id="PF13581"/>
    </source>
</evidence>